<organism evidence="1 2">
    <name type="scientific">Gluconobacter morbifer G707</name>
    <dbReference type="NCBI Taxonomy" id="1088869"/>
    <lineage>
        <taxon>Bacteria</taxon>
        <taxon>Pseudomonadati</taxon>
        <taxon>Pseudomonadota</taxon>
        <taxon>Alphaproteobacteria</taxon>
        <taxon>Acetobacterales</taxon>
        <taxon>Acetobacteraceae</taxon>
        <taxon>Gluconobacter</taxon>
    </lineage>
</organism>
<sequence length="44" mass="5103">MRGASHLGYLRGILHRFMMMAWLQAINLQQSFGSQQQKILKEAI</sequence>
<evidence type="ECO:0000313" key="1">
    <source>
        <dbReference type="EMBL" id="EHH68099.1"/>
    </source>
</evidence>
<dbReference type="AlphaFoldDB" id="G6XJJ4"/>
<accession>G6XJJ4</accession>
<keyword evidence="2" id="KW-1185">Reference proteome</keyword>
<evidence type="ECO:0000313" key="2">
    <source>
        <dbReference type="Proteomes" id="UP000004949"/>
    </source>
</evidence>
<gene>
    <name evidence="1" type="ORF">GMO_18660</name>
</gene>
<name>G6XJJ4_9PROT</name>
<dbReference type="Proteomes" id="UP000004949">
    <property type="component" value="Unassembled WGS sequence"/>
</dbReference>
<comment type="caution">
    <text evidence="1">The sequence shown here is derived from an EMBL/GenBank/DDBJ whole genome shotgun (WGS) entry which is preliminary data.</text>
</comment>
<protein>
    <submittedName>
        <fullName evidence="1">Uncharacterized protein</fullName>
    </submittedName>
</protein>
<reference evidence="1 2" key="1">
    <citation type="submission" date="2011-10" db="EMBL/GenBank/DDBJ databases">
        <title>Genome sequence of Gluconobacter morbifer G707, isolated from Drosophila gut.</title>
        <authorList>
            <person name="Lee W.-J."/>
            <person name="Kim E.-K."/>
        </authorList>
    </citation>
    <scope>NUCLEOTIDE SEQUENCE [LARGE SCALE GENOMIC DNA]</scope>
    <source>
        <strain evidence="1 2">G707</strain>
    </source>
</reference>
<proteinExistence type="predicted"/>
<dbReference type="EMBL" id="AGQV01000005">
    <property type="protein sequence ID" value="EHH68099.1"/>
    <property type="molecule type" value="Genomic_DNA"/>
</dbReference>
<dbReference type="PATRIC" id="fig|1088869.3.peg.1861"/>